<dbReference type="AlphaFoldDB" id="A0A2P2JZB2"/>
<sequence length="88" mass="9911">MTSLTTMMTTKNHSKYIHTHTHTGRLVYSYTITYAVEQSSAPQQPFKEAAATDHPENRPPLRLLESKASFSFPPQPQVDISAFPYIDG</sequence>
<evidence type="ECO:0000256" key="1">
    <source>
        <dbReference type="SAM" id="MobiDB-lite"/>
    </source>
</evidence>
<name>A0A2P2JZB2_RHIMU</name>
<dbReference type="EMBL" id="GGEC01018329">
    <property type="protein sequence ID" value="MBW98812.1"/>
    <property type="molecule type" value="Transcribed_RNA"/>
</dbReference>
<proteinExistence type="predicted"/>
<accession>A0A2P2JZB2</accession>
<reference evidence="2" key="1">
    <citation type="submission" date="2018-02" db="EMBL/GenBank/DDBJ databases">
        <title>Rhizophora mucronata_Transcriptome.</title>
        <authorList>
            <person name="Meera S.P."/>
            <person name="Sreeshan A."/>
            <person name="Augustine A."/>
        </authorList>
    </citation>
    <scope>NUCLEOTIDE SEQUENCE</scope>
    <source>
        <tissue evidence="2">Leaf</tissue>
    </source>
</reference>
<feature type="region of interest" description="Disordered" evidence="1">
    <location>
        <begin position="41"/>
        <end position="62"/>
    </location>
</feature>
<organism evidence="2">
    <name type="scientific">Rhizophora mucronata</name>
    <name type="common">Asiatic mangrove</name>
    <dbReference type="NCBI Taxonomy" id="61149"/>
    <lineage>
        <taxon>Eukaryota</taxon>
        <taxon>Viridiplantae</taxon>
        <taxon>Streptophyta</taxon>
        <taxon>Embryophyta</taxon>
        <taxon>Tracheophyta</taxon>
        <taxon>Spermatophyta</taxon>
        <taxon>Magnoliopsida</taxon>
        <taxon>eudicotyledons</taxon>
        <taxon>Gunneridae</taxon>
        <taxon>Pentapetalae</taxon>
        <taxon>rosids</taxon>
        <taxon>fabids</taxon>
        <taxon>Malpighiales</taxon>
        <taxon>Rhizophoraceae</taxon>
        <taxon>Rhizophora</taxon>
    </lineage>
</organism>
<protein>
    <submittedName>
        <fullName evidence="2">Uncharacterized protein</fullName>
    </submittedName>
</protein>
<feature type="compositionally biased region" description="Basic and acidic residues" evidence="1">
    <location>
        <begin position="50"/>
        <end position="59"/>
    </location>
</feature>
<evidence type="ECO:0000313" key="2">
    <source>
        <dbReference type="EMBL" id="MBW98812.1"/>
    </source>
</evidence>